<protein>
    <submittedName>
        <fullName evidence="2">Uncharacterized protein</fullName>
    </submittedName>
</protein>
<sequence length="244" mass="27523">RQCAKWRELLIEQHYLKIFLDFFDFKFINDALQSDKKHVTSLDMLTRRIDRQAGGGVAYGRRGLPYAVGEISGRCDGQSIMLRTGDSVVVGIRPIPPRHDDADVDEKEHGGEKVEGRRDRPSLDDEGDLTAGKAGAAREDTVSDRLNTESDVVESGRVPRLHAAKDYKGDDAEDGRTDLLDDHRRVDGDMNAGEAERAQSEHERDYHNRHLAVDVLSLALEVQPITPSIRVHRENRVLTWAYFP</sequence>
<organism evidence="2 3">
    <name type="scientific">Pristionchus entomophagus</name>
    <dbReference type="NCBI Taxonomy" id="358040"/>
    <lineage>
        <taxon>Eukaryota</taxon>
        <taxon>Metazoa</taxon>
        <taxon>Ecdysozoa</taxon>
        <taxon>Nematoda</taxon>
        <taxon>Chromadorea</taxon>
        <taxon>Rhabditida</taxon>
        <taxon>Rhabditina</taxon>
        <taxon>Diplogasteromorpha</taxon>
        <taxon>Diplogasteroidea</taxon>
        <taxon>Neodiplogasteridae</taxon>
        <taxon>Pristionchus</taxon>
    </lineage>
</organism>
<feature type="compositionally biased region" description="Basic and acidic residues" evidence="1">
    <location>
        <begin position="136"/>
        <end position="148"/>
    </location>
</feature>
<feature type="non-terminal residue" evidence="2">
    <location>
        <position position="1"/>
    </location>
</feature>
<dbReference type="EMBL" id="BTSX01000001">
    <property type="protein sequence ID" value="GMS81604.1"/>
    <property type="molecule type" value="Genomic_DNA"/>
</dbReference>
<feature type="region of interest" description="Disordered" evidence="1">
    <location>
        <begin position="94"/>
        <end position="156"/>
    </location>
</feature>
<accession>A0AAV5SFH7</accession>
<feature type="region of interest" description="Disordered" evidence="1">
    <location>
        <begin position="182"/>
        <end position="205"/>
    </location>
</feature>
<evidence type="ECO:0000256" key="1">
    <source>
        <dbReference type="SAM" id="MobiDB-lite"/>
    </source>
</evidence>
<name>A0AAV5SFH7_9BILA</name>
<evidence type="ECO:0000313" key="2">
    <source>
        <dbReference type="EMBL" id="GMS81604.1"/>
    </source>
</evidence>
<reference evidence="2" key="1">
    <citation type="submission" date="2023-10" db="EMBL/GenBank/DDBJ databases">
        <title>Genome assembly of Pristionchus species.</title>
        <authorList>
            <person name="Yoshida K."/>
            <person name="Sommer R.J."/>
        </authorList>
    </citation>
    <scope>NUCLEOTIDE SEQUENCE</scope>
    <source>
        <strain evidence="2">RS0144</strain>
    </source>
</reference>
<proteinExistence type="predicted"/>
<comment type="caution">
    <text evidence="2">The sequence shown here is derived from an EMBL/GenBank/DDBJ whole genome shotgun (WGS) entry which is preliminary data.</text>
</comment>
<dbReference type="Proteomes" id="UP001432027">
    <property type="component" value="Unassembled WGS sequence"/>
</dbReference>
<gene>
    <name evidence="2" type="ORF">PENTCL1PPCAC_3779</name>
</gene>
<feature type="compositionally biased region" description="Basic and acidic residues" evidence="1">
    <location>
        <begin position="97"/>
        <end position="123"/>
    </location>
</feature>
<evidence type="ECO:0000313" key="3">
    <source>
        <dbReference type="Proteomes" id="UP001432027"/>
    </source>
</evidence>
<keyword evidence="3" id="KW-1185">Reference proteome</keyword>
<dbReference type="AlphaFoldDB" id="A0AAV5SFH7"/>